<evidence type="ECO:0000256" key="8">
    <source>
        <dbReference type="ARBA" id="ARBA00022691"/>
    </source>
</evidence>
<evidence type="ECO:0000256" key="2">
    <source>
        <dbReference type="ARBA" id="ARBA00004496"/>
    </source>
</evidence>
<dbReference type="PIRSF" id="PIRSF023956">
    <property type="entry name" value="Thiopurine_S-methyltransferase"/>
    <property type="match status" value="1"/>
</dbReference>
<comment type="catalytic activity">
    <reaction evidence="1 9">
        <text>S-adenosyl-L-methionine + a thiopurine = S-adenosyl-L-homocysteine + a thiopurine S-methylether.</text>
        <dbReference type="EC" id="2.1.1.67"/>
    </reaction>
</comment>
<evidence type="ECO:0000256" key="4">
    <source>
        <dbReference type="ARBA" id="ARBA00011905"/>
    </source>
</evidence>
<dbReference type="GO" id="GO:0032259">
    <property type="term" value="P:methylation"/>
    <property type="evidence" value="ECO:0007669"/>
    <property type="project" value="UniProtKB-KW"/>
</dbReference>
<dbReference type="InterPro" id="IPR022474">
    <property type="entry name" value="Thiopur_S-MeTfrase_Se/Te_detox"/>
</dbReference>
<dbReference type="GO" id="GO:0008119">
    <property type="term" value="F:thiopurine S-methyltransferase activity"/>
    <property type="evidence" value="ECO:0007669"/>
    <property type="project" value="UniProtKB-UniRule"/>
</dbReference>
<dbReference type="GO" id="GO:0005737">
    <property type="term" value="C:cytoplasm"/>
    <property type="evidence" value="ECO:0007669"/>
    <property type="project" value="UniProtKB-SubCell"/>
</dbReference>
<dbReference type="InterPro" id="IPR008854">
    <property type="entry name" value="TPMT"/>
</dbReference>
<keyword evidence="7 9" id="KW-0808">Transferase</keyword>
<name>A0A3D9YMK2_9HYPH</name>
<organism evidence="10 11">
    <name type="scientific">Methylovirgula ligni</name>
    <dbReference type="NCBI Taxonomy" id="569860"/>
    <lineage>
        <taxon>Bacteria</taxon>
        <taxon>Pseudomonadati</taxon>
        <taxon>Pseudomonadota</taxon>
        <taxon>Alphaproteobacteria</taxon>
        <taxon>Hyphomicrobiales</taxon>
        <taxon>Beijerinckiaceae</taxon>
        <taxon>Methylovirgula</taxon>
    </lineage>
</organism>
<feature type="binding site" evidence="9">
    <location>
        <position position="123"/>
    </location>
    <ligand>
        <name>S-adenosyl-L-methionine</name>
        <dbReference type="ChEBI" id="CHEBI:59789"/>
    </ligand>
</feature>
<evidence type="ECO:0000256" key="1">
    <source>
        <dbReference type="ARBA" id="ARBA00000903"/>
    </source>
</evidence>
<dbReference type="OrthoDB" id="9778208at2"/>
<dbReference type="InterPro" id="IPR029063">
    <property type="entry name" value="SAM-dependent_MTases_sf"/>
</dbReference>
<evidence type="ECO:0000256" key="7">
    <source>
        <dbReference type="ARBA" id="ARBA00022679"/>
    </source>
</evidence>
<keyword evidence="6 9" id="KW-0489">Methyltransferase</keyword>
<evidence type="ECO:0000256" key="3">
    <source>
        <dbReference type="ARBA" id="ARBA00008145"/>
    </source>
</evidence>
<dbReference type="Proteomes" id="UP000256900">
    <property type="component" value="Unassembled WGS sequence"/>
</dbReference>
<dbReference type="PANTHER" id="PTHR10259:SF11">
    <property type="entry name" value="THIOPURINE S-METHYLTRANSFERASE"/>
    <property type="match status" value="1"/>
</dbReference>
<feature type="binding site" evidence="9">
    <location>
        <position position="66"/>
    </location>
    <ligand>
        <name>S-adenosyl-L-methionine</name>
        <dbReference type="ChEBI" id="CHEBI:59789"/>
    </ligand>
</feature>
<dbReference type="EMBL" id="QUMO01000006">
    <property type="protein sequence ID" value="REF83198.1"/>
    <property type="molecule type" value="Genomic_DNA"/>
</dbReference>
<dbReference type="PANTHER" id="PTHR10259">
    <property type="entry name" value="THIOPURINE S-METHYLTRANSFERASE"/>
    <property type="match status" value="1"/>
</dbReference>
<dbReference type="PROSITE" id="PS51585">
    <property type="entry name" value="SAM_MT_TPMT"/>
    <property type="match status" value="1"/>
</dbReference>
<dbReference type="AlphaFoldDB" id="A0A3D9YMK2"/>
<dbReference type="InterPro" id="IPR025835">
    <property type="entry name" value="Thiopurine_S-MeTrfase"/>
</dbReference>
<dbReference type="Gene3D" id="3.40.50.150">
    <property type="entry name" value="Vaccinia Virus protein VP39"/>
    <property type="match status" value="1"/>
</dbReference>
<protein>
    <recommendedName>
        <fullName evidence="4 9">Thiopurine S-methyltransferase</fullName>
        <ecNumber evidence="4 9">2.1.1.67</ecNumber>
    </recommendedName>
    <alternativeName>
        <fullName evidence="9">Thiopurine methyltransferase</fullName>
    </alternativeName>
</protein>
<dbReference type="HAMAP" id="MF_00812">
    <property type="entry name" value="Thiopur_methtran"/>
    <property type="match status" value="1"/>
</dbReference>
<comment type="similarity">
    <text evidence="3 9">Belongs to the class I-like SAM-binding methyltransferase superfamily. TPMT family.</text>
</comment>
<feature type="binding site" evidence="9">
    <location>
        <position position="45"/>
    </location>
    <ligand>
        <name>S-adenosyl-L-methionine</name>
        <dbReference type="ChEBI" id="CHEBI:59789"/>
    </ligand>
</feature>
<comment type="subcellular location">
    <subcellularLocation>
        <location evidence="2 9">Cytoplasm</location>
    </subcellularLocation>
</comment>
<accession>A0A3D9YMK2</accession>
<evidence type="ECO:0000256" key="5">
    <source>
        <dbReference type="ARBA" id="ARBA00022490"/>
    </source>
</evidence>
<evidence type="ECO:0000313" key="10">
    <source>
        <dbReference type="EMBL" id="REF83198.1"/>
    </source>
</evidence>
<feature type="binding site" evidence="9">
    <location>
        <position position="10"/>
    </location>
    <ligand>
        <name>S-adenosyl-L-methionine</name>
        <dbReference type="ChEBI" id="CHEBI:59789"/>
    </ligand>
</feature>
<keyword evidence="5 9" id="KW-0963">Cytoplasm</keyword>
<dbReference type="RefSeq" id="WP_115837683.1">
    <property type="nucleotide sequence ID" value="NZ_CP025086.1"/>
</dbReference>
<keyword evidence="11" id="KW-1185">Reference proteome</keyword>
<dbReference type="NCBIfam" id="NF009732">
    <property type="entry name" value="PRK13255.1"/>
    <property type="match status" value="1"/>
</dbReference>
<gene>
    <name evidence="9" type="primary">tpm</name>
    <name evidence="10" type="ORF">DES32_3113</name>
</gene>
<comment type="caution">
    <text evidence="10">The sequence shown here is derived from an EMBL/GenBank/DDBJ whole genome shotgun (WGS) entry which is preliminary data.</text>
</comment>
<sequence>MDAQFWHNKWQRGEIGFHQTDANPLLSRNLPALGLAQGARLFLPLCGKTRDIHWLLAGGFQVVGVELSPLAVEQLFAELGIVPRVSTAGALRRHEADGLTIFAGDIFALDRDALGRVDAIYDRAALVALPGATRTLYAAHLLAITNRAPQFVITFDYDQSRMDGPPFSVNEAEMRGNYENAYRLSSVESSDIPGGLKGFCPARETLWLLEPR</sequence>
<reference evidence="10 11" key="1">
    <citation type="submission" date="2018-08" db="EMBL/GenBank/DDBJ databases">
        <title>Genomic Encyclopedia of Type Strains, Phase IV (KMG-IV): sequencing the most valuable type-strain genomes for metagenomic binning, comparative biology and taxonomic classification.</title>
        <authorList>
            <person name="Goeker M."/>
        </authorList>
    </citation>
    <scope>NUCLEOTIDE SEQUENCE [LARGE SCALE GENOMIC DNA]</scope>
    <source>
        <strain evidence="10 11">BW863</strain>
    </source>
</reference>
<dbReference type="NCBIfam" id="TIGR03840">
    <property type="entry name" value="TMPT_Se_Te"/>
    <property type="match status" value="1"/>
</dbReference>
<dbReference type="SUPFAM" id="SSF53335">
    <property type="entry name" value="S-adenosyl-L-methionine-dependent methyltransferases"/>
    <property type="match status" value="1"/>
</dbReference>
<keyword evidence="8 9" id="KW-0949">S-adenosyl-L-methionine</keyword>
<evidence type="ECO:0000313" key="11">
    <source>
        <dbReference type="Proteomes" id="UP000256900"/>
    </source>
</evidence>
<dbReference type="EC" id="2.1.1.67" evidence="4 9"/>
<dbReference type="FunFam" id="3.40.50.150:FF:000101">
    <property type="entry name" value="Thiopurine S-methyltransferase"/>
    <property type="match status" value="1"/>
</dbReference>
<evidence type="ECO:0000256" key="6">
    <source>
        <dbReference type="ARBA" id="ARBA00022603"/>
    </source>
</evidence>
<evidence type="ECO:0000256" key="9">
    <source>
        <dbReference type="HAMAP-Rule" id="MF_00812"/>
    </source>
</evidence>
<proteinExistence type="inferred from homology"/>
<dbReference type="Pfam" id="PF05724">
    <property type="entry name" value="TPMT"/>
    <property type="match status" value="1"/>
</dbReference>
<dbReference type="GO" id="GO:0010038">
    <property type="term" value="P:response to metal ion"/>
    <property type="evidence" value="ECO:0007669"/>
    <property type="project" value="InterPro"/>
</dbReference>